<dbReference type="RefSeq" id="WP_284253734.1">
    <property type="nucleotide sequence ID" value="NZ_BSVB01000001.1"/>
</dbReference>
<organism evidence="2 3">
    <name type="scientific">Pseudolysinimonas kribbensis</name>
    <dbReference type="NCBI Taxonomy" id="433641"/>
    <lineage>
        <taxon>Bacteria</taxon>
        <taxon>Bacillati</taxon>
        <taxon>Actinomycetota</taxon>
        <taxon>Actinomycetes</taxon>
        <taxon>Micrococcales</taxon>
        <taxon>Microbacteriaceae</taxon>
        <taxon>Pseudolysinimonas</taxon>
    </lineage>
</organism>
<dbReference type="InterPro" id="IPR036514">
    <property type="entry name" value="SGNH_hydro_sf"/>
</dbReference>
<gene>
    <name evidence="2" type="ORF">GCM10025881_16800</name>
</gene>
<protein>
    <recommendedName>
        <fullName evidence="1">SGNH hydrolase-type esterase domain-containing protein</fullName>
    </recommendedName>
</protein>
<dbReference type="Proteomes" id="UP001157034">
    <property type="component" value="Unassembled WGS sequence"/>
</dbReference>
<sequence>MRTDARRLELELDVAGAEPLPFDLVVDGELRARRKVAGPASLDFDLPGSDAAVALWLPQGGEVVVRRAAVRDAAAAEPSRSAPRWVAYGSSITQCVASPGPSETWPALVARRLDLDLTCLGFSAECHLDPVVARQIAALPAELISLCLGINVYGRLSFSARSWRGQVADFIRRVREGHPGTPLLVTSPIGCPARESTPNANGMTLRDLRDGVHEVVRDLAGRGDSAIHLVDGRDLLAESEARHLFDGLHPDQEGNVLIASRVAAALRAAAGDIVPAG</sequence>
<comment type="caution">
    <text evidence="2">The sequence shown here is derived from an EMBL/GenBank/DDBJ whole genome shotgun (WGS) entry which is preliminary data.</text>
</comment>
<name>A0ABQ6K2N4_9MICO</name>
<keyword evidence="3" id="KW-1185">Reference proteome</keyword>
<feature type="domain" description="SGNH hydrolase-type esterase" evidence="1">
    <location>
        <begin position="87"/>
        <end position="255"/>
    </location>
</feature>
<dbReference type="Gene3D" id="3.40.50.1110">
    <property type="entry name" value="SGNH hydrolase"/>
    <property type="match status" value="1"/>
</dbReference>
<dbReference type="SUPFAM" id="SSF52266">
    <property type="entry name" value="SGNH hydrolase"/>
    <property type="match status" value="1"/>
</dbReference>
<evidence type="ECO:0000259" key="1">
    <source>
        <dbReference type="Pfam" id="PF13472"/>
    </source>
</evidence>
<dbReference type="InterPro" id="IPR013830">
    <property type="entry name" value="SGNH_hydro"/>
</dbReference>
<evidence type="ECO:0000313" key="3">
    <source>
        <dbReference type="Proteomes" id="UP001157034"/>
    </source>
</evidence>
<evidence type="ECO:0000313" key="2">
    <source>
        <dbReference type="EMBL" id="GMA94856.1"/>
    </source>
</evidence>
<dbReference type="EMBL" id="BSVB01000001">
    <property type="protein sequence ID" value="GMA94856.1"/>
    <property type="molecule type" value="Genomic_DNA"/>
</dbReference>
<proteinExistence type="predicted"/>
<dbReference type="Gene3D" id="2.60.120.260">
    <property type="entry name" value="Galactose-binding domain-like"/>
    <property type="match status" value="1"/>
</dbReference>
<dbReference type="Pfam" id="PF13472">
    <property type="entry name" value="Lipase_GDSL_2"/>
    <property type="match status" value="1"/>
</dbReference>
<reference evidence="3" key="1">
    <citation type="journal article" date="2019" name="Int. J. Syst. Evol. Microbiol.">
        <title>The Global Catalogue of Microorganisms (GCM) 10K type strain sequencing project: providing services to taxonomists for standard genome sequencing and annotation.</title>
        <authorList>
            <consortium name="The Broad Institute Genomics Platform"/>
            <consortium name="The Broad Institute Genome Sequencing Center for Infectious Disease"/>
            <person name="Wu L."/>
            <person name="Ma J."/>
        </authorList>
    </citation>
    <scope>NUCLEOTIDE SEQUENCE [LARGE SCALE GENOMIC DNA]</scope>
    <source>
        <strain evidence="3">NBRC 108894</strain>
    </source>
</reference>
<accession>A0ABQ6K2N4</accession>